<sequence length="117" mass="12350">MSEFSDLLNSTVQSLSNGVTGLPISAAMDTTETWQQHFLQSGDPTLQNIAREIGNLQSLLSSEKTAGLDGPAIGRSLSMLGSQTAEVARTAPDAVRSNLTTLSDTLLRMGGQLEQEA</sequence>
<dbReference type="EMBL" id="JACHGG010000005">
    <property type="protein sequence ID" value="MBB6060528.1"/>
    <property type="molecule type" value="Genomic_DNA"/>
</dbReference>
<name>A0A7W9T4E1_9BACT</name>
<dbReference type="RefSeq" id="WP_183404606.1">
    <property type="nucleotide sequence ID" value="NZ_JACHGG010000005.1"/>
</dbReference>
<gene>
    <name evidence="1" type="ORF">HNQ93_003402</name>
</gene>
<dbReference type="AlphaFoldDB" id="A0A7W9T4E1"/>
<evidence type="ECO:0000313" key="2">
    <source>
        <dbReference type="Proteomes" id="UP000532746"/>
    </source>
</evidence>
<evidence type="ECO:0000313" key="1">
    <source>
        <dbReference type="EMBL" id="MBB6060528.1"/>
    </source>
</evidence>
<protein>
    <submittedName>
        <fullName evidence="1">Uncharacterized protein</fullName>
    </submittedName>
</protein>
<comment type="caution">
    <text evidence="1">The sequence shown here is derived from an EMBL/GenBank/DDBJ whole genome shotgun (WGS) entry which is preliminary data.</text>
</comment>
<keyword evidence="2" id="KW-1185">Reference proteome</keyword>
<organism evidence="1 2">
    <name type="scientific">Hymenobacter luteus</name>
    <dbReference type="NCBI Taxonomy" id="1411122"/>
    <lineage>
        <taxon>Bacteria</taxon>
        <taxon>Pseudomonadati</taxon>
        <taxon>Bacteroidota</taxon>
        <taxon>Cytophagia</taxon>
        <taxon>Cytophagales</taxon>
        <taxon>Hymenobacteraceae</taxon>
        <taxon>Hymenobacter</taxon>
    </lineage>
</organism>
<reference evidence="1 2" key="1">
    <citation type="submission" date="2020-08" db="EMBL/GenBank/DDBJ databases">
        <title>Genomic Encyclopedia of Type Strains, Phase IV (KMG-IV): sequencing the most valuable type-strain genomes for metagenomic binning, comparative biology and taxonomic classification.</title>
        <authorList>
            <person name="Goeker M."/>
        </authorList>
    </citation>
    <scope>NUCLEOTIDE SEQUENCE [LARGE SCALE GENOMIC DNA]</scope>
    <source>
        <strain evidence="1 2">DSM 26718</strain>
    </source>
</reference>
<accession>A0A7W9T4E1</accession>
<proteinExistence type="predicted"/>
<dbReference type="Proteomes" id="UP000532746">
    <property type="component" value="Unassembled WGS sequence"/>
</dbReference>